<dbReference type="GeneTree" id="ENSGT00390000003015"/>
<dbReference type="RefSeq" id="XP_021455378.1">
    <property type="nucleotide sequence ID" value="XM_021599703.2"/>
</dbReference>
<reference evidence="3" key="1">
    <citation type="journal article" date="2014" name="Nat. Commun.">
        <title>The rainbow trout genome provides novel insights into evolution after whole-genome duplication in vertebrates.</title>
        <authorList>
            <person name="Berthelot C."/>
            <person name="Brunet F."/>
            <person name="Chalopin D."/>
            <person name="Juanchich A."/>
            <person name="Bernard M."/>
            <person name="Noel B."/>
            <person name="Bento P."/>
            <person name="Da Silva C."/>
            <person name="Labadie K."/>
            <person name="Alberti A."/>
            <person name="Aury J.M."/>
            <person name="Louis A."/>
            <person name="Dehais P."/>
            <person name="Bardou P."/>
            <person name="Montfort J."/>
            <person name="Klopp C."/>
            <person name="Cabau C."/>
            <person name="Gaspin C."/>
            <person name="Thorgaard G.H."/>
            <person name="Boussaha M."/>
            <person name="Quillet E."/>
            <person name="Guyomard R."/>
            <person name="Galiana D."/>
            <person name="Bobe J."/>
            <person name="Volff J.N."/>
            <person name="Genet C."/>
            <person name="Wincker P."/>
            <person name="Jaillon O."/>
            <person name="Roest Crollius H."/>
            <person name="Guiguen Y."/>
        </authorList>
    </citation>
    <scope>NUCLEOTIDE SEQUENCE [LARGE SCALE GENOMIC DNA]</scope>
</reference>
<dbReference type="OrthoDB" id="8950495at2759"/>
<evidence type="ECO:0000313" key="5">
    <source>
        <dbReference type="Proteomes" id="UP000193380"/>
    </source>
</evidence>
<dbReference type="Proteomes" id="UP000193380">
    <property type="component" value="Unassembled WGS sequence"/>
</dbReference>
<evidence type="ECO:0000313" key="3">
    <source>
        <dbReference type="EMBL" id="CDQ83430.1"/>
    </source>
</evidence>
<feature type="region of interest" description="Disordered" evidence="1">
    <location>
        <begin position="1"/>
        <end position="22"/>
    </location>
</feature>
<dbReference type="GeneID" id="110521817"/>
<accession>A0A060Y2L1</accession>
<evidence type="ECO:0000256" key="1">
    <source>
        <dbReference type="SAM" id="MobiDB-lite"/>
    </source>
</evidence>
<dbReference type="PaxDb" id="8022-A0A060Y2L1"/>
<gene>
    <name evidence="4" type="primary">LOC110521817</name>
    <name evidence="3" type="ORF">GSONMT00028065001</name>
</gene>
<proteinExistence type="predicted"/>
<dbReference type="AlphaFoldDB" id="A0A060Y2L1"/>
<reference evidence="3" key="2">
    <citation type="submission" date="2014-03" db="EMBL/GenBank/DDBJ databases">
        <authorList>
            <person name="Genoscope - CEA"/>
        </authorList>
    </citation>
    <scope>NUCLEOTIDE SEQUENCE</scope>
</reference>
<dbReference type="PANTHER" id="PTHR31416">
    <property type="entry name" value="TRANSMEMBRANE PROTEIN 125"/>
    <property type="match status" value="1"/>
</dbReference>
<evidence type="ECO:0000313" key="4">
    <source>
        <dbReference type="Ensembl" id="ENSOMYP00000116455.1"/>
    </source>
</evidence>
<keyword evidence="2" id="KW-0472">Membrane</keyword>
<dbReference type="InterPro" id="IPR028165">
    <property type="entry name" value="TMEM125"/>
</dbReference>
<reference evidence="4 6" key="3">
    <citation type="submission" date="2020-07" db="EMBL/GenBank/DDBJ databases">
        <title>A long reads based de novo assembly of the rainbow trout Arlee double haploid line genome.</title>
        <authorList>
            <person name="Gao G."/>
            <person name="Palti Y."/>
        </authorList>
    </citation>
    <scope>NUCLEOTIDE SEQUENCE [LARGE SCALE GENOMIC DNA]</scope>
</reference>
<dbReference type="EMBL" id="FR906177">
    <property type="protein sequence ID" value="CDQ83430.1"/>
    <property type="molecule type" value="Genomic_DNA"/>
</dbReference>
<keyword evidence="6" id="KW-1185">Reference proteome</keyword>
<protein>
    <submittedName>
        <fullName evidence="4">Transmembrane protein 125</fullName>
    </submittedName>
</protein>
<reference evidence="4" key="4">
    <citation type="submission" date="2025-05" db="UniProtKB">
        <authorList>
            <consortium name="Ensembl"/>
        </authorList>
    </citation>
    <scope>IDENTIFICATION</scope>
</reference>
<keyword evidence="2" id="KW-0812">Transmembrane</keyword>
<dbReference type="Pfam" id="PF15109">
    <property type="entry name" value="TMEM125"/>
    <property type="match status" value="1"/>
</dbReference>
<feature type="transmembrane region" description="Helical" evidence="2">
    <location>
        <begin position="44"/>
        <end position="65"/>
    </location>
</feature>
<sequence length="226" mass="24378">MPELEDFPPMRDDQPAGPDPDQIQRSILDEQVELWWFRDPAKSLLCYAVAVLLILGCGLGGILLLSTTTSFSSDWRMGAGMALCLLALAVLLKQLLSSAVQDMNCVRSRRRIDILKSGGLSDLLVVLITGLCLVVCGAVLLKLALGHHMPKPGVALNDMYISGVVLLAGGGSAVVGVGVYTGVVFLLERTWPGQRFRDRAMGVFTISGRHMDQGRRETTSSLANLI</sequence>
<dbReference type="Ensembl" id="ENSOMYT00000119260.1">
    <property type="protein sequence ID" value="ENSOMYP00000116455.1"/>
    <property type="gene ID" value="ENSOMYG00000052670.1"/>
</dbReference>
<feature type="transmembrane region" description="Helical" evidence="2">
    <location>
        <begin position="117"/>
        <end position="140"/>
    </location>
</feature>
<dbReference type="RefSeq" id="XP_021455379.1">
    <property type="nucleotide sequence ID" value="XM_021599704.2"/>
</dbReference>
<dbReference type="Proteomes" id="UP000694395">
    <property type="component" value="Chromosome 30"/>
</dbReference>
<feature type="transmembrane region" description="Helical" evidence="2">
    <location>
        <begin position="160"/>
        <end position="187"/>
    </location>
</feature>
<feature type="transmembrane region" description="Helical" evidence="2">
    <location>
        <begin position="77"/>
        <end position="96"/>
    </location>
</feature>
<evidence type="ECO:0000313" key="6">
    <source>
        <dbReference type="Proteomes" id="UP000694395"/>
    </source>
</evidence>
<keyword evidence="2" id="KW-1133">Transmembrane helix</keyword>
<name>A0A060Y2L1_ONCMY</name>
<evidence type="ECO:0000256" key="2">
    <source>
        <dbReference type="SAM" id="Phobius"/>
    </source>
</evidence>
<organism evidence="3 5">
    <name type="scientific">Oncorhynchus mykiss</name>
    <name type="common">Rainbow trout</name>
    <name type="synonym">Salmo gairdneri</name>
    <dbReference type="NCBI Taxonomy" id="8022"/>
    <lineage>
        <taxon>Eukaryota</taxon>
        <taxon>Metazoa</taxon>
        <taxon>Chordata</taxon>
        <taxon>Craniata</taxon>
        <taxon>Vertebrata</taxon>
        <taxon>Euteleostomi</taxon>
        <taxon>Actinopterygii</taxon>
        <taxon>Neopterygii</taxon>
        <taxon>Teleostei</taxon>
        <taxon>Protacanthopterygii</taxon>
        <taxon>Salmoniformes</taxon>
        <taxon>Salmonidae</taxon>
        <taxon>Salmoninae</taxon>
        <taxon>Oncorhynchus</taxon>
    </lineage>
</organism>
<dbReference type="PANTHER" id="PTHR31416:SF1">
    <property type="entry name" value="TRANSMEMBRANE PROTEIN 125"/>
    <property type="match status" value="1"/>
</dbReference>